<feature type="region of interest" description="Disordered" evidence="1">
    <location>
        <begin position="92"/>
        <end position="120"/>
    </location>
</feature>
<accession>A0ABU2J555</accession>
<dbReference type="Gene3D" id="1.10.8.1060">
    <property type="entry name" value="Corynebacterium glutamicum thioredoxin-dependent arsenate reductase, N-terminal domain"/>
    <property type="match status" value="1"/>
</dbReference>
<proteinExistence type="predicted"/>
<evidence type="ECO:0000256" key="1">
    <source>
        <dbReference type="SAM" id="MobiDB-lite"/>
    </source>
</evidence>
<protein>
    <submittedName>
        <fullName evidence="2">Uncharacterized protein</fullName>
    </submittedName>
</protein>
<keyword evidence="3" id="KW-1185">Reference proteome</keyword>
<sequence length="120" mass="12987">MTALPAIPWQSRPFPDVAYVDNVYVDTETASPEAHEGSFADIVERLFRAFEDHLPLGTIVGVVKESREHLRGSPVGALPELTERLARERLSALSMASESGPTLADTSLNSASAAAPSRRR</sequence>
<evidence type="ECO:0000313" key="3">
    <source>
        <dbReference type="Proteomes" id="UP001183176"/>
    </source>
</evidence>
<dbReference type="NCBIfam" id="NF046112">
    <property type="entry name" value="MSMEG_6209_Nter"/>
    <property type="match status" value="1"/>
</dbReference>
<organism evidence="2 3">
    <name type="scientific">Jatrophihabitans lederbergiae</name>
    <dbReference type="NCBI Taxonomy" id="3075547"/>
    <lineage>
        <taxon>Bacteria</taxon>
        <taxon>Bacillati</taxon>
        <taxon>Actinomycetota</taxon>
        <taxon>Actinomycetes</taxon>
        <taxon>Jatrophihabitantales</taxon>
        <taxon>Jatrophihabitantaceae</taxon>
        <taxon>Jatrophihabitans</taxon>
    </lineage>
</organism>
<dbReference type="Proteomes" id="UP001183176">
    <property type="component" value="Unassembled WGS sequence"/>
</dbReference>
<reference evidence="3" key="1">
    <citation type="submission" date="2023-07" db="EMBL/GenBank/DDBJ databases">
        <title>30 novel species of actinomycetes from the DSMZ collection.</title>
        <authorList>
            <person name="Nouioui I."/>
        </authorList>
    </citation>
    <scope>NUCLEOTIDE SEQUENCE [LARGE SCALE GENOMIC DNA]</scope>
    <source>
        <strain evidence="3">DSM 44399</strain>
    </source>
</reference>
<dbReference type="RefSeq" id="WP_311421041.1">
    <property type="nucleotide sequence ID" value="NZ_JAVREH010000001.1"/>
</dbReference>
<feature type="compositionally biased region" description="Polar residues" evidence="1">
    <location>
        <begin position="94"/>
        <end position="109"/>
    </location>
</feature>
<dbReference type="EMBL" id="JAVREH010000001">
    <property type="protein sequence ID" value="MDT0259881.1"/>
    <property type="molecule type" value="Genomic_DNA"/>
</dbReference>
<evidence type="ECO:0000313" key="2">
    <source>
        <dbReference type="EMBL" id="MDT0259881.1"/>
    </source>
</evidence>
<comment type="caution">
    <text evidence="2">The sequence shown here is derived from an EMBL/GenBank/DDBJ whole genome shotgun (WGS) entry which is preliminary data.</text>
</comment>
<feature type="compositionally biased region" description="Low complexity" evidence="1">
    <location>
        <begin position="110"/>
        <end position="120"/>
    </location>
</feature>
<gene>
    <name evidence="2" type="ORF">RM423_00580</name>
</gene>
<name>A0ABU2J555_9ACTN</name>